<dbReference type="Gene3D" id="3.30.70.270">
    <property type="match status" value="1"/>
</dbReference>
<reference evidence="5" key="1">
    <citation type="submission" date="2017-05" db="EMBL/GenBank/DDBJ databases">
        <authorList>
            <person name="Lin X."/>
        </authorList>
    </citation>
    <scope>NUCLEOTIDE SEQUENCE [LARGE SCALE GENOMIC DNA]</scope>
    <source>
        <strain evidence="5">JLT2012</strain>
    </source>
</reference>
<dbReference type="InterPro" id="IPR029787">
    <property type="entry name" value="Nucleotide_cyclase"/>
</dbReference>
<organism evidence="4 5">
    <name type="scientific">Pacificimonas flava</name>
    <dbReference type="NCBI Taxonomy" id="1234595"/>
    <lineage>
        <taxon>Bacteria</taxon>
        <taxon>Pseudomonadati</taxon>
        <taxon>Pseudomonadota</taxon>
        <taxon>Alphaproteobacteria</taxon>
        <taxon>Sphingomonadales</taxon>
        <taxon>Sphingosinicellaceae</taxon>
        <taxon>Pacificimonas</taxon>
    </lineage>
</organism>
<proteinExistence type="predicted"/>
<dbReference type="SUPFAM" id="SSF55073">
    <property type="entry name" value="Nucleotide cyclase"/>
    <property type="match status" value="1"/>
</dbReference>
<dbReference type="PANTHER" id="PTHR44757:SF2">
    <property type="entry name" value="BIOFILM ARCHITECTURE MAINTENANCE PROTEIN MBAA"/>
    <property type="match status" value="1"/>
</dbReference>
<dbReference type="InterPro" id="IPR043128">
    <property type="entry name" value="Rev_trsase/Diguanyl_cyclase"/>
</dbReference>
<name>A0A219B8F9_9SPHN</name>
<keyword evidence="1" id="KW-0812">Transmembrane</keyword>
<feature type="transmembrane region" description="Helical" evidence="1">
    <location>
        <begin position="21"/>
        <end position="41"/>
    </location>
</feature>
<dbReference type="Pfam" id="PF00563">
    <property type="entry name" value="EAL"/>
    <property type="match status" value="1"/>
</dbReference>
<dbReference type="InterPro" id="IPR035919">
    <property type="entry name" value="EAL_sf"/>
</dbReference>
<evidence type="ECO:0000259" key="3">
    <source>
        <dbReference type="PROSITE" id="PS50887"/>
    </source>
</evidence>
<feature type="transmembrane region" description="Helical" evidence="1">
    <location>
        <begin position="61"/>
        <end position="80"/>
    </location>
</feature>
<dbReference type="PANTHER" id="PTHR44757">
    <property type="entry name" value="DIGUANYLATE CYCLASE DGCP"/>
    <property type="match status" value="1"/>
</dbReference>
<dbReference type="Pfam" id="PF00990">
    <property type="entry name" value="GGDEF"/>
    <property type="match status" value="1"/>
</dbReference>
<dbReference type="SUPFAM" id="SSF141868">
    <property type="entry name" value="EAL domain-like"/>
    <property type="match status" value="1"/>
</dbReference>
<dbReference type="AlphaFoldDB" id="A0A219B8F9"/>
<feature type="domain" description="GGDEF" evidence="3">
    <location>
        <begin position="134"/>
        <end position="266"/>
    </location>
</feature>
<dbReference type="Proteomes" id="UP000198462">
    <property type="component" value="Unassembled WGS sequence"/>
</dbReference>
<evidence type="ECO:0000313" key="5">
    <source>
        <dbReference type="Proteomes" id="UP000198462"/>
    </source>
</evidence>
<dbReference type="SMART" id="SM00052">
    <property type="entry name" value="EAL"/>
    <property type="match status" value="1"/>
</dbReference>
<dbReference type="InterPro" id="IPR000160">
    <property type="entry name" value="GGDEF_dom"/>
</dbReference>
<dbReference type="EMBL" id="NFZT01000001">
    <property type="protein sequence ID" value="OWV34089.1"/>
    <property type="molecule type" value="Genomic_DNA"/>
</dbReference>
<dbReference type="NCBIfam" id="TIGR00254">
    <property type="entry name" value="GGDEF"/>
    <property type="match status" value="1"/>
</dbReference>
<dbReference type="OrthoDB" id="9814202at2"/>
<keyword evidence="5" id="KW-1185">Reference proteome</keyword>
<feature type="domain" description="EAL" evidence="2">
    <location>
        <begin position="275"/>
        <end position="524"/>
    </location>
</feature>
<dbReference type="CDD" id="cd01949">
    <property type="entry name" value="GGDEF"/>
    <property type="match status" value="1"/>
</dbReference>
<accession>A0A219B8F9</accession>
<dbReference type="PROSITE" id="PS50883">
    <property type="entry name" value="EAL"/>
    <property type="match status" value="1"/>
</dbReference>
<evidence type="ECO:0000256" key="1">
    <source>
        <dbReference type="SAM" id="Phobius"/>
    </source>
</evidence>
<dbReference type="PROSITE" id="PS50887">
    <property type="entry name" value="GGDEF"/>
    <property type="match status" value="1"/>
</dbReference>
<evidence type="ECO:0000313" key="4">
    <source>
        <dbReference type="EMBL" id="OWV34089.1"/>
    </source>
</evidence>
<keyword evidence="1" id="KW-0472">Membrane</keyword>
<dbReference type="SMART" id="SM00267">
    <property type="entry name" value="GGDEF"/>
    <property type="match status" value="1"/>
</dbReference>
<comment type="caution">
    <text evidence="4">The sequence shown here is derived from an EMBL/GenBank/DDBJ whole genome shotgun (WGS) entry which is preliminary data.</text>
</comment>
<dbReference type="CDD" id="cd01948">
    <property type="entry name" value="EAL"/>
    <property type="match status" value="1"/>
</dbReference>
<gene>
    <name evidence="4" type="ORF">B5C34_11875</name>
</gene>
<protein>
    <submittedName>
        <fullName evidence="4">Uncharacterized protein</fullName>
    </submittedName>
</protein>
<dbReference type="Gene3D" id="3.20.20.450">
    <property type="entry name" value="EAL domain"/>
    <property type="match status" value="1"/>
</dbReference>
<keyword evidence="1" id="KW-1133">Transmembrane helix</keyword>
<evidence type="ECO:0000259" key="2">
    <source>
        <dbReference type="PROSITE" id="PS50883"/>
    </source>
</evidence>
<dbReference type="InterPro" id="IPR001633">
    <property type="entry name" value="EAL_dom"/>
</dbReference>
<dbReference type="InterPro" id="IPR052155">
    <property type="entry name" value="Biofilm_reg_signaling"/>
</dbReference>
<sequence>MAEMCRSLYRRFRGSFRQRLLNGWEALVVFLAAVVIFLVGSEFDAFDRFYRYSREHEDWELDELALLVILVAVSSLILLFRRARELKHEMELREAAERRERELARHDTLTGLSNRRVLMDALQSLGGKPSRGARQMGLFLIDLDRFKPVNDLHGHGVGDRVLVEIADRLRATVPAGSIITRLGGDEFVCVVSSETEDELSSLGRKIVSALSRSIHLGAHEVKVGASIGVSRIGVDACEPEEILRTADIAMYEAKADGGGACRFFCADMDENLRARSAFEDSLRLALSEGQIVPYFQPVIDLRSNRVASFEALARWEHPERGTLAPASFLPHIEEMGLLGLLTESILRKSCEAAQEWPEHVAVSVNVAPQQFQDPWFSTGLLDILSQQNFPPQRLIIELVESAVLENSEAARAAFDQLHAAGVRIALDDFGKGYSSLSNLRSFAFDYMKLDASLVNGVGNAQGNRLIDAITYLSQALNLPITAEGVETHSNALALRLLGCDLAQGYHFGKPMDALAAAQFAVSKPIVRRTTEYPKVVERSLNVEPLPCARQPSGIEGS</sequence>